<evidence type="ECO:0000256" key="1">
    <source>
        <dbReference type="SAM" id="MobiDB-lite"/>
    </source>
</evidence>
<dbReference type="PANTHER" id="PTHR43591">
    <property type="entry name" value="METHYLTRANSFERASE"/>
    <property type="match status" value="1"/>
</dbReference>
<proteinExistence type="predicted"/>
<dbReference type="Pfam" id="PF13489">
    <property type="entry name" value="Methyltransf_23"/>
    <property type="match status" value="1"/>
</dbReference>
<accession>A0ABR4HK81</accession>
<keyword evidence="3" id="KW-1185">Reference proteome</keyword>
<comment type="caution">
    <text evidence="2">The sequence shown here is derived from an EMBL/GenBank/DDBJ whole genome shotgun (WGS) entry which is preliminary data.</text>
</comment>
<gene>
    <name evidence="2" type="ORF">BDW59DRAFT_176054</name>
</gene>
<dbReference type="SUPFAM" id="SSF53335">
    <property type="entry name" value="S-adenosyl-L-methionine-dependent methyltransferases"/>
    <property type="match status" value="1"/>
</dbReference>
<sequence>MPRSTRTTGGRHPETSREIDTQSLTASVTDYPVENGRTYHKYHEGSYVYPNDEREMDRLDMQHHMCKILTGGRLFFAPLIHPRRILDLGTGSGIWPIELASIFPESQITGTDLSPCQPTEVPENVHFIVDDITEDEWLFNHNTLDYIHAGHLSGALPSFRDLLRKMYNHLVPGGWAECHEFDTMVKCDDGTMPPLDEDKIGPYHFQDWCDLQIRSGQASDPPRQFRVAHRLARGMRDMGFVDVHERILKAPVNPWSPDHHLREIGRWNESNILEALSGWSYKPLTALAWSKPEIEVFLVEVRKSVQNHHVHAYFNFHIIVGRKPHPGEQNQIAYRHTLPTSSNPFIDHVWISDQLLASTFQRFANGQRRYESRVPGPLEARRRLAKRRNTALASVAGSGPLDDIACLLGRNGREHMKWSESPGRSLDNHFFPSNPSPSPISFDNGDLDPIESGNPLVDWPGVGDGSEKVTRDRFFGEQLREYRKTSDLKDAIRALNIDIRQEPVYSRLILDHLVSRWAPSNTTINELLSFLDDPHLNITGAGNYLGAVEHYISREVRFKEWHSIFDSIIRALRLGVIPSEEISALLRSLSGLDTDKPSAKILTQLYRSMWDAIGSCDIYGHRDLDAALFDTWLGLLLNKGTPHDFLLAKDILLAADQAVSVKSLWVQKFINRWLEDPIGSRSHLDGEHVIKFLKPFDADLVSHSVVHVTEALVSSKKTRLLQRWASCSARLHNASAIASSHVWTHVRVYHNSSSHRAPTSARHRIIQRLWLLHSMNISVQRRHPTIVSLYRLYDQARRENNIDLWTSLTKGIHDIHLPWNNWRALIDDLRTREPTTDTSEQFLEKYDSSPLSFAEIFADQHAYNAAAPLFFNNIAKMICRTNITSPAFQEHAMHIARTGDPTSVWTLVRFLRSHTPLKIALSRSWHRLDPSDKALIPYHQTPRIALQPDPHDSLELIHSLATAFACSAQFSPRRAYKLVHWLYVFLYKHGAPVRPPLVRALYHAGVYEYIWNIVQEAERPEVVQAVENRTPVDLE</sequence>
<dbReference type="InterPro" id="IPR029063">
    <property type="entry name" value="SAM-dependent_MTases_sf"/>
</dbReference>
<feature type="compositionally biased region" description="Basic and acidic residues" evidence="1">
    <location>
        <begin position="11"/>
        <end position="20"/>
    </location>
</feature>
<protein>
    <recommendedName>
        <fullName evidence="4">Methyltransferase domain-containing protein</fullName>
    </recommendedName>
</protein>
<evidence type="ECO:0000313" key="3">
    <source>
        <dbReference type="Proteomes" id="UP001610335"/>
    </source>
</evidence>
<dbReference type="CDD" id="cd02440">
    <property type="entry name" value="AdoMet_MTases"/>
    <property type="match status" value="1"/>
</dbReference>
<organism evidence="2 3">
    <name type="scientific">Aspergillus cavernicola</name>
    <dbReference type="NCBI Taxonomy" id="176166"/>
    <lineage>
        <taxon>Eukaryota</taxon>
        <taxon>Fungi</taxon>
        <taxon>Dikarya</taxon>
        <taxon>Ascomycota</taxon>
        <taxon>Pezizomycotina</taxon>
        <taxon>Eurotiomycetes</taxon>
        <taxon>Eurotiomycetidae</taxon>
        <taxon>Eurotiales</taxon>
        <taxon>Aspergillaceae</taxon>
        <taxon>Aspergillus</taxon>
        <taxon>Aspergillus subgen. Nidulantes</taxon>
    </lineage>
</organism>
<name>A0ABR4HK81_9EURO</name>
<dbReference type="PANTHER" id="PTHR43591:SF10">
    <property type="entry name" value="ABC TRANSMEMBRANE TYPE-1 DOMAIN-CONTAINING PROTEIN-RELATED"/>
    <property type="match status" value="1"/>
</dbReference>
<evidence type="ECO:0008006" key="4">
    <source>
        <dbReference type="Google" id="ProtNLM"/>
    </source>
</evidence>
<evidence type="ECO:0000313" key="2">
    <source>
        <dbReference type="EMBL" id="KAL2815792.1"/>
    </source>
</evidence>
<dbReference type="EMBL" id="JBFXLS010000109">
    <property type="protein sequence ID" value="KAL2815792.1"/>
    <property type="molecule type" value="Genomic_DNA"/>
</dbReference>
<feature type="region of interest" description="Disordered" evidence="1">
    <location>
        <begin position="1"/>
        <end position="23"/>
    </location>
</feature>
<dbReference type="Gene3D" id="3.40.50.150">
    <property type="entry name" value="Vaccinia Virus protein VP39"/>
    <property type="match status" value="1"/>
</dbReference>
<reference evidence="2 3" key="1">
    <citation type="submission" date="2024-07" db="EMBL/GenBank/DDBJ databases">
        <title>Section-level genome sequencing and comparative genomics of Aspergillus sections Usti and Cavernicolus.</title>
        <authorList>
            <consortium name="Lawrence Berkeley National Laboratory"/>
            <person name="Nybo J.L."/>
            <person name="Vesth T.C."/>
            <person name="Theobald S."/>
            <person name="Frisvad J.C."/>
            <person name="Larsen T.O."/>
            <person name="Kjaerboelling I."/>
            <person name="Rothschild-Mancinelli K."/>
            <person name="Lyhne E.K."/>
            <person name="Kogle M.E."/>
            <person name="Barry K."/>
            <person name="Clum A."/>
            <person name="Na H."/>
            <person name="Ledsgaard L."/>
            <person name="Lin J."/>
            <person name="Lipzen A."/>
            <person name="Kuo A."/>
            <person name="Riley R."/>
            <person name="Mondo S."/>
            <person name="LaButti K."/>
            <person name="Haridas S."/>
            <person name="Pangalinan J."/>
            <person name="Salamov A.A."/>
            <person name="Simmons B.A."/>
            <person name="Magnuson J.K."/>
            <person name="Chen J."/>
            <person name="Drula E."/>
            <person name="Henrissat B."/>
            <person name="Wiebenga A."/>
            <person name="Lubbers R.J."/>
            <person name="Gomes A.C."/>
            <person name="Makela M.R."/>
            <person name="Stajich J."/>
            <person name="Grigoriev I.V."/>
            <person name="Mortensen U.H."/>
            <person name="De vries R.P."/>
            <person name="Baker S.E."/>
            <person name="Andersen M.R."/>
        </authorList>
    </citation>
    <scope>NUCLEOTIDE SEQUENCE [LARGE SCALE GENOMIC DNA]</scope>
    <source>
        <strain evidence="2 3">CBS 600.67</strain>
    </source>
</reference>
<dbReference type="Proteomes" id="UP001610335">
    <property type="component" value="Unassembled WGS sequence"/>
</dbReference>